<dbReference type="AlphaFoldDB" id="A0A069AR84"/>
<feature type="domain" description="N-acetyltransferase" evidence="1">
    <location>
        <begin position="1"/>
        <end position="153"/>
    </location>
</feature>
<dbReference type="EMBL" id="LK932360">
    <property type="protein sequence ID" value="CDS84154.1"/>
    <property type="molecule type" value="Genomic_DNA"/>
</dbReference>
<proteinExistence type="predicted"/>
<dbReference type="EMBL" id="LK933149">
    <property type="protein sequence ID" value="CDT42552.1"/>
    <property type="molecule type" value="Genomic_DNA"/>
</dbReference>
<gene>
    <name evidence="4" type="ORF">BN1095_470095</name>
    <name evidence="3" type="ORF">BN1096_620072</name>
    <name evidence="2" type="ORF">BN1097_250071</name>
</gene>
<evidence type="ECO:0000313" key="3">
    <source>
        <dbReference type="EMBL" id="CDS87506.1"/>
    </source>
</evidence>
<keyword evidence="4" id="KW-0808">Transferase</keyword>
<dbReference type="GO" id="GO:0030649">
    <property type="term" value="P:aminoglycoside antibiotic catabolic process"/>
    <property type="evidence" value="ECO:0007669"/>
    <property type="project" value="TreeGrafter"/>
</dbReference>
<dbReference type="SUPFAM" id="SSF55729">
    <property type="entry name" value="Acyl-CoA N-acyltransferases (Nat)"/>
    <property type="match status" value="1"/>
</dbReference>
<dbReference type="InterPro" id="IPR016181">
    <property type="entry name" value="Acyl_CoA_acyltransferase"/>
</dbReference>
<dbReference type="InterPro" id="IPR000182">
    <property type="entry name" value="GNAT_dom"/>
</dbReference>
<dbReference type="Gene3D" id="3.40.630.30">
    <property type="match status" value="1"/>
</dbReference>
<dbReference type="PANTHER" id="PTHR37817:SF1">
    <property type="entry name" value="N-ACETYLTRANSFERASE EIS"/>
    <property type="match status" value="1"/>
</dbReference>
<accession>A0A069AR84</accession>
<dbReference type="CDD" id="cd04301">
    <property type="entry name" value="NAT_SF"/>
    <property type="match status" value="1"/>
</dbReference>
<organism evidence="4">
    <name type="scientific">Clostridioides difficile</name>
    <name type="common">Peptoclostridium difficile</name>
    <dbReference type="NCBI Taxonomy" id="1496"/>
    <lineage>
        <taxon>Bacteria</taxon>
        <taxon>Bacillati</taxon>
        <taxon>Bacillota</taxon>
        <taxon>Clostridia</taxon>
        <taxon>Peptostreptococcales</taxon>
        <taxon>Peptostreptococcaceae</taxon>
        <taxon>Clostridioides</taxon>
    </lineage>
</organism>
<dbReference type="PROSITE" id="PS51186">
    <property type="entry name" value="GNAT"/>
    <property type="match status" value="1"/>
</dbReference>
<name>A0A069AR84_CLODI</name>
<dbReference type="EMBL" id="LK932516">
    <property type="protein sequence ID" value="CDS87506.1"/>
    <property type="molecule type" value="Genomic_DNA"/>
</dbReference>
<evidence type="ECO:0000313" key="4">
    <source>
        <dbReference type="EMBL" id="CDT42552.1"/>
    </source>
</evidence>
<dbReference type="Pfam" id="PF13527">
    <property type="entry name" value="Acetyltransf_9"/>
    <property type="match status" value="1"/>
</dbReference>
<sequence>MELRPRSAKLEEFDKVIELINYVFRISRNHKPTMMEEFPLLLSKNNIENMIIISEDDKVVSDVNYLIQDVSIQGNRLKVAAIGGVCTHPDYEKRGYSSKILDKVEEKMFYDGVDIVIISGTRSLYSRRNCSLVKSFYKYTIKPEDVKIAYEIVEFDETNFEKDNDLDKMIELYNQNSTRFIRTRDEFQKLLHAATIAWGPIGYKKVFIKENNNIIGYLIIRTIKKEDSTVGEVAEIGLNSVNVENILKYVANKFGLESLNYKVHVKNLKDQLKCNGTKSLDYQQGTMKIINFTKLCDSLRSYFSQYADFELLKYMEFKQVENKYIIKYKEEELVIENLDKLNKLFFEKNEEQYNEFKHLKNIYEFATKAFPVDFPWTANLNYQ</sequence>
<reference evidence="4" key="1">
    <citation type="submission" date="2014-07" db="EMBL/GenBank/DDBJ databases">
        <authorList>
            <person name="Monot Marc"/>
        </authorList>
    </citation>
    <scope>NUCLEOTIDE SEQUENCE</scope>
    <source>
        <strain evidence="4">7032989</strain>
        <strain evidence="2">7032994</strain>
    </source>
</reference>
<evidence type="ECO:0000259" key="1">
    <source>
        <dbReference type="PROSITE" id="PS51186"/>
    </source>
</evidence>
<protein>
    <submittedName>
        <fullName evidence="4">Putative acetyltransferase</fullName>
    </submittedName>
</protein>
<dbReference type="RefSeq" id="WP_021366708.1">
    <property type="nucleotide sequence ID" value="NZ_BBYB01000071.1"/>
</dbReference>
<dbReference type="GO" id="GO:0034069">
    <property type="term" value="F:aminoglycoside N-acetyltransferase activity"/>
    <property type="evidence" value="ECO:0007669"/>
    <property type="project" value="TreeGrafter"/>
</dbReference>
<evidence type="ECO:0000313" key="2">
    <source>
        <dbReference type="EMBL" id="CDS84154.1"/>
    </source>
</evidence>
<dbReference type="InterPro" id="IPR051554">
    <property type="entry name" value="Acetyltransferase_Eis"/>
</dbReference>
<dbReference type="PANTHER" id="PTHR37817">
    <property type="entry name" value="N-ACETYLTRANSFERASE EIS"/>
    <property type="match status" value="1"/>
</dbReference>